<organism evidence="1 2">
    <name type="scientific">Oceanispirochaeta crateris</name>
    <dbReference type="NCBI Taxonomy" id="2518645"/>
    <lineage>
        <taxon>Bacteria</taxon>
        <taxon>Pseudomonadati</taxon>
        <taxon>Spirochaetota</taxon>
        <taxon>Spirochaetia</taxon>
        <taxon>Spirochaetales</taxon>
        <taxon>Spirochaetaceae</taxon>
        <taxon>Oceanispirochaeta</taxon>
    </lineage>
</organism>
<evidence type="ECO:0000313" key="2">
    <source>
        <dbReference type="Proteomes" id="UP000324209"/>
    </source>
</evidence>
<sequence length="169" mass="19273">MMRKLSILLLLSVLTSCNPELMENVARKISWESRQFQESENQELIHGQSYLPVYSHIYYVQDNSPFYLTATISIRNTSTEDPFYLFSADYYNTDGEIVKKYLANPIYVNPLETIEFVISESDTHGGSGANFIFDWAVENPGQVPLFEAVMISTRGQQGLSFSTRGVQNF</sequence>
<evidence type="ECO:0000313" key="1">
    <source>
        <dbReference type="EMBL" id="QEN08615.1"/>
    </source>
</evidence>
<dbReference type="Proteomes" id="UP000324209">
    <property type="component" value="Chromosome"/>
</dbReference>
<dbReference type="AlphaFoldDB" id="A0A5C1QKE4"/>
<gene>
    <name evidence="1" type="ORF">EXM22_11700</name>
</gene>
<dbReference type="EMBL" id="CP036150">
    <property type="protein sequence ID" value="QEN08615.1"/>
    <property type="molecule type" value="Genomic_DNA"/>
</dbReference>
<dbReference type="Pfam" id="PF11322">
    <property type="entry name" value="DUF3124"/>
    <property type="match status" value="1"/>
</dbReference>
<reference evidence="1 2" key="1">
    <citation type="submission" date="2019-02" db="EMBL/GenBank/DDBJ databases">
        <title>Complete Genome Sequence and Methylome Analysis of free living Spirochaetas.</title>
        <authorList>
            <person name="Fomenkov A."/>
            <person name="Dubinina G."/>
            <person name="Leshcheva N."/>
            <person name="Mikheeva N."/>
            <person name="Grabovich M."/>
            <person name="Vincze T."/>
            <person name="Roberts R.J."/>
        </authorList>
    </citation>
    <scope>NUCLEOTIDE SEQUENCE [LARGE SCALE GENOMIC DNA]</scope>
    <source>
        <strain evidence="1 2">K2</strain>
    </source>
</reference>
<proteinExistence type="predicted"/>
<protein>
    <submittedName>
        <fullName evidence="1">DUF3124 domain-containing protein</fullName>
    </submittedName>
</protein>
<name>A0A5C1QKE4_9SPIO</name>
<dbReference type="PROSITE" id="PS51257">
    <property type="entry name" value="PROKAR_LIPOPROTEIN"/>
    <property type="match status" value="1"/>
</dbReference>
<dbReference type="InterPro" id="IPR021471">
    <property type="entry name" value="DUF3124"/>
</dbReference>
<dbReference type="OrthoDB" id="283474at2"/>
<dbReference type="KEGG" id="ock:EXM22_11700"/>
<accession>A0A5C1QKE4</accession>
<keyword evidence="2" id="KW-1185">Reference proteome</keyword>